<dbReference type="InterPro" id="IPR040009">
    <property type="entry name" value="Mtf2/C5D6.12-like"/>
</dbReference>
<feature type="compositionally biased region" description="Basic and acidic residues" evidence="3">
    <location>
        <begin position="55"/>
        <end position="69"/>
    </location>
</feature>
<dbReference type="Proteomes" id="UP000325780">
    <property type="component" value="Unassembled WGS sequence"/>
</dbReference>
<feature type="compositionally biased region" description="Polar residues" evidence="3">
    <location>
        <begin position="30"/>
        <end position="46"/>
    </location>
</feature>
<keyword evidence="2" id="KW-0175">Coiled coil</keyword>
<evidence type="ECO:0000313" key="6">
    <source>
        <dbReference type="Proteomes" id="UP000325780"/>
    </source>
</evidence>
<evidence type="ECO:0000256" key="2">
    <source>
        <dbReference type="SAM" id="Coils"/>
    </source>
</evidence>
<dbReference type="OrthoDB" id="2444174at2759"/>
<feature type="domain" description="Mtf2-like C-terminal" evidence="4">
    <location>
        <begin position="208"/>
        <end position="393"/>
    </location>
</feature>
<proteinExistence type="predicted"/>
<dbReference type="GO" id="GO:0005739">
    <property type="term" value="C:mitochondrion"/>
    <property type="evidence" value="ECO:0007669"/>
    <property type="project" value="InterPro"/>
</dbReference>
<evidence type="ECO:0000256" key="1">
    <source>
        <dbReference type="PROSITE-ProRule" id="PRU00708"/>
    </source>
</evidence>
<accession>A0A5N6TE00</accession>
<dbReference type="AlphaFoldDB" id="A0A5N6TE00"/>
<evidence type="ECO:0000259" key="4">
    <source>
        <dbReference type="Pfam" id="PF19189"/>
    </source>
</evidence>
<gene>
    <name evidence="5" type="ORF">BDV25DRAFT_166655</name>
</gene>
<feature type="region of interest" description="Disordered" evidence="3">
    <location>
        <begin position="30"/>
        <end position="97"/>
    </location>
</feature>
<dbReference type="PROSITE" id="PS51375">
    <property type="entry name" value="PPR"/>
    <property type="match status" value="1"/>
</dbReference>
<dbReference type="EMBL" id="ML742495">
    <property type="protein sequence ID" value="KAE8144516.1"/>
    <property type="molecule type" value="Genomic_DNA"/>
</dbReference>
<feature type="repeat" description="PPR" evidence="1">
    <location>
        <begin position="318"/>
        <end position="353"/>
    </location>
</feature>
<sequence>MKSNFHRMRLAATARQSLAPFLYQTRTLSSSGYRPLSQTQPCSASGTHGAGSPQSDKKTNTRTGRDNVPRPRRSYLQKKAAVASAPHQKSSRAVTMTVSEKQKFSELLEQLGLASEEKPTEPDEIHKSELKGEDKNEMAQISAIFDSVLHELREKKKRLEKLKNANLKNQKTNPDLDLSNADIPKLLENDEISMDQAIEAIAHKECAKIEAALNAAVTEGKGDTEIWEICKQRIFSLLPHLEDAPSSPDDVAVDTPQASPLDVPASVSVDLVVTAMYPKTLLMAFRLLNLHFPTSPLISQFRSHIKSRGRASLVVGTSTALYNELIDFYWRGCHDLPEVLTLLQEMDEAGVEPNARTCGLLAGILNQRERDLKRHWWKMRKEERGSVREPYWDLAPNRKAIRELIGPDGWLHRLERRIQDRKAREATPTTL</sequence>
<feature type="coiled-coil region" evidence="2">
    <location>
        <begin position="145"/>
        <end position="172"/>
    </location>
</feature>
<evidence type="ECO:0000313" key="5">
    <source>
        <dbReference type="EMBL" id="KAE8144516.1"/>
    </source>
</evidence>
<dbReference type="PANTHER" id="PTHR39468">
    <property type="entry name" value="CHROMOSOME 7, WHOLE GENOME SHOTGUN SEQUENCE"/>
    <property type="match status" value="1"/>
</dbReference>
<dbReference type="InterPro" id="IPR043837">
    <property type="entry name" value="Mtf2-like_C"/>
</dbReference>
<protein>
    <recommendedName>
        <fullName evidence="4">Mtf2-like C-terminal domain-containing protein</fullName>
    </recommendedName>
</protein>
<keyword evidence="6" id="KW-1185">Reference proteome</keyword>
<evidence type="ECO:0000256" key="3">
    <source>
        <dbReference type="SAM" id="MobiDB-lite"/>
    </source>
</evidence>
<dbReference type="Pfam" id="PF19189">
    <property type="entry name" value="Mtf2"/>
    <property type="match status" value="1"/>
</dbReference>
<feature type="compositionally biased region" description="Polar residues" evidence="3">
    <location>
        <begin position="87"/>
        <end position="97"/>
    </location>
</feature>
<dbReference type="PANTHER" id="PTHR39468:SF1">
    <property type="entry name" value="MTF2-LIKE C-TERMINAL DOMAIN-CONTAINING PROTEIN"/>
    <property type="match status" value="1"/>
</dbReference>
<reference evidence="5 6" key="1">
    <citation type="submission" date="2019-04" db="EMBL/GenBank/DDBJ databases">
        <title>Friends and foes A comparative genomics study of 23 Aspergillus species from section Flavi.</title>
        <authorList>
            <consortium name="DOE Joint Genome Institute"/>
            <person name="Kjaerbolling I."/>
            <person name="Vesth T."/>
            <person name="Frisvad J.C."/>
            <person name="Nybo J.L."/>
            <person name="Theobald S."/>
            <person name="Kildgaard S."/>
            <person name="Isbrandt T."/>
            <person name="Kuo A."/>
            <person name="Sato A."/>
            <person name="Lyhne E.K."/>
            <person name="Kogle M.E."/>
            <person name="Wiebenga A."/>
            <person name="Kun R.S."/>
            <person name="Lubbers R.J."/>
            <person name="Makela M.R."/>
            <person name="Barry K."/>
            <person name="Chovatia M."/>
            <person name="Clum A."/>
            <person name="Daum C."/>
            <person name="Haridas S."/>
            <person name="He G."/>
            <person name="LaButti K."/>
            <person name="Lipzen A."/>
            <person name="Mondo S."/>
            <person name="Riley R."/>
            <person name="Salamov A."/>
            <person name="Simmons B.A."/>
            <person name="Magnuson J.K."/>
            <person name="Henrissat B."/>
            <person name="Mortensen U.H."/>
            <person name="Larsen T.O."/>
            <person name="Devries R.P."/>
            <person name="Grigoriev I.V."/>
            <person name="Machida M."/>
            <person name="Baker S.E."/>
            <person name="Andersen M.R."/>
        </authorList>
    </citation>
    <scope>NUCLEOTIDE SEQUENCE [LARGE SCALE GENOMIC DNA]</scope>
    <source>
        <strain evidence="5 6">IBT 18842</strain>
    </source>
</reference>
<dbReference type="InterPro" id="IPR002885">
    <property type="entry name" value="PPR_rpt"/>
</dbReference>
<organism evidence="5 6">
    <name type="scientific">Aspergillus avenaceus</name>
    <dbReference type="NCBI Taxonomy" id="36643"/>
    <lineage>
        <taxon>Eukaryota</taxon>
        <taxon>Fungi</taxon>
        <taxon>Dikarya</taxon>
        <taxon>Ascomycota</taxon>
        <taxon>Pezizomycotina</taxon>
        <taxon>Eurotiomycetes</taxon>
        <taxon>Eurotiomycetidae</taxon>
        <taxon>Eurotiales</taxon>
        <taxon>Aspergillaceae</taxon>
        <taxon>Aspergillus</taxon>
        <taxon>Aspergillus subgen. Circumdati</taxon>
    </lineage>
</organism>
<name>A0A5N6TE00_ASPAV</name>